<feature type="compositionally biased region" description="Basic and acidic residues" evidence="1">
    <location>
        <begin position="127"/>
        <end position="143"/>
    </location>
</feature>
<dbReference type="Proteomes" id="UP001218218">
    <property type="component" value="Unassembled WGS sequence"/>
</dbReference>
<comment type="caution">
    <text evidence="2">The sequence shown here is derived from an EMBL/GenBank/DDBJ whole genome shotgun (WGS) entry which is preliminary data.</text>
</comment>
<dbReference type="AlphaFoldDB" id="A0AAD7A095"/>
<sequence>MPPENGMASVLSDLPRELVDKIAREFRHDGLRRWRWSPTGRGSGCATTTDLRAVLAKDWGADAGEGPLEVLAAGREVEREAASEGGSWISRGKRGTNIRSGRLALLQRLDGREEAEMKKNGKKKARTKGDEGGGGKEEVDGDGRLGSGRSANGNANTEAENNFVQGEGTEAQLESQAAHSKYPEPEARETTLDCGECPYRELSAHTSSADVVRMRRRGIRVEASTGTAGCDQSISAGFSLEFVQENMFSGERPKAERKKPAQQTVTARA</sequence>
<name>A0AAD7A095_9AGAR</name>
<proteinExistence type="predicted"/>
<feature type="compositionally biased region" description="Basic and acidic residues" evidence="1">
    <location>
        <begin position="109"/>
        <end position="119"/>
    </location>
</feature>
<gene>
    <name evidence="2" type="ORF">DFH08DRAFT_809688</name>
</gene>
<feature type="region of interest" description="Disordered" evidence="1">
    <location>
        <begin position="249"/>
        <end position="269"/>
    </location>
</feature>
<keyword evidence="3" id="KW-1185">Reference proteome</keyword>
<reference evidence="2" key="1">
    <citation type="submission" date="2023-03" db="EMBL/GenBank/DDBJ databases">
        <title>Massive genome expansion in bonnet fungi (Mycena s.s.) driven by repeated elements and novel gene families across ecological guilds.</title>
        <authorList>
            <consortium name="Lawrence Berkeley National Laboratory"/>
            <person name="Harder C.B."/>
            <person name="Miyauchi S."/>
            <person name="Viragh M."/>
            <person name="Kuo A."/>
            <person name="Thoen E."/>
            <person name="Andreopoulos B."/>
            <person name="Lu D."/>
            <person name="Skrede I."/>
            <person name="Drula E."/>
            <person name="Henrissat B."/>
            <person name="Morin E."/>
            <person name="Kohler A."/>
            <person name="Barry K."/>
            <person name="LaButti K."/>
            <person name="Morin E."/>
            <person name="Salamov A."/>
            <person name="Lipzen A."/>
            <person name="Mereny Z."/>
            <person name="Hegedus B."/>
            <person name="Baldrian P."/>
            <person name="Stursova M."/>
            <person name="Weitz H."/>
            <person name="Taylor A."/>
            <person name="Grigoriev I.V."/>
            <person name="Nagy L.G."/>
            <person name="Martin F."/>
            <person name="Kauserud H."/>
        </authorList>
    </citation>
    <scope>NUCLEOTIDE SEQUENCE</scope>
    <source>
        <strain evidence="2">CBHHK002</strain>
    </source>
</reference>
<accession>A0AAD7A095</accession>
<protein>
    <submittedName>
        <fullName evidence="2">Uncharacterized protein</fullName>
    </submittedName>
</protein>
<feature type="compositionally biased region" description="Low complexity" evidence="1">
    <location>
        <begin position="151"/>
        <end position="162"/>
    </location>
</feature>
<dbReference type="EMBL" id="JARIHO010000020">
    <property type="protein sequence ID" value="KAJ7346913.1"/>
    <property type="molecule type" value="Genomic_DNA"/>
</dbReference>
<feature type="region of interest" description="Disordered" evidence="1">
    <location>
        <begin position="109"/>
        <end position="189"/>
    </location>
</feature>
<evidence type="ECO:0000313" key="2">
    <source>
        <dbReference type="EMBL" id="KAJ7346913.1"/>
    </source>
</evidence>
<evidence type="ECO:0000313" key="3">
    <source>
        <dbReference type="Proteomes" id="UP001218218"/>
    </source>
</evidence>
<organism evidence="2 3">
    <name type="scientific">Mycena albidolilacea</name>
    <dbReference type="NCBI Taxonomy" id="1033008"/>
    <lineage>
        <taxon>Eukaryota</taxon>
        <taxon>Fungi</taxon>
        <taxon>Dikarya</taxon>
        <taxon>Basidiomycota</taxon>
        <taxon>Agaricomycotina</taxon>
        <taxon>Agaricomycetes</taxon>
        <taxon>Agaricomycetidae</taxon>
        <taxon>Agaricales</taxon>
        <taxon>Marasmiineae</taxon>
        <taxon>Mycenaceae</taxon>
        <taxon>Mycena</taxon>
    </lineage>
</organism>
<evidence type="ECO:0000256" key="1">
    <source>
        <dbReference type="SAM" id="MobiDB-lite"/>
    </source>
</evidence>